<dbReference type="EMBL" id="QKWP01000038">
    <property type="protein sequence ID" value="RIB29444.1"/>
    <property type="molecule type" value="Genomic_DNA"/>
</dbReference>
<protein>
    <recommendedName>
        <fullName evidence="1">Protein kinase domain-containing protein</fullName>
    </recommendedName>
</protein>
<dbReference type="InterPro" id="IPR000719">
    <property type="entry name" value="Prot_kinase_dom"/>
</dbReference>
<reference evidence="2 3" key="1">
    <citation type="submission" date="2018-06" db="EMBL/GenBank/DDBJ databases">
        <title>Comparative genomics reveals the genomic features of Rhizophagus irregularis, R. cerebriforme, R. diaphanum and Gigaspora rosea, and their symbiotic lifestyle signature.</title>
        <authorList>
            <person name="Morin E."/>
            <person name="San Clemente H."/>
            <person name="Chen E.C.H."/>
            <person name="De La Providencia I."/>
            <person name="Hainaut M."/>
            <person name="Kuo A."/>
            <person name="Kohler A."/>
            <person name="Murat C."/>
            <person name="Tang N."/>
            <person name="Roy S."/>
            <person name="Loubradou J."/>
            <person name="Henrissat B."/>
            <person name="Grigoriev I.V."/>
            <person name="Corradi N."/>
            <person name="Roux C."/>
            <person name="Martin F.M."/>
        </authorList>
    </citation>
    <scope>NUCLEOTIDE SEQUENCE [LARGE SCALE GENOMIC DNA]</scope>
    <source>
        <strain evidence="2 3">DAOM 194757</strain>
    </source>
</reference>
<gene>
    <name evidence="2" type="ORF">C2G38_2056703</name>
</gene>
<proteinExistence type="predicted"/>
<name>A0A397W433_9GLOM</name>
<evidence type="ECO:0000259" key="1">
    <source>
        <dbReference type="PROSITE" id="PS50011"/>
    </source>
</evidence>
<accession>A0A397W433</accession>
<dbReference type="Proteomes" id="UP000266673">
    <property type="component" value="Unassembled WGS sequence"/>
</dbReference>
<dbReference type="Gene3D" id="1.10.510.10">
    <property type="entry name" value="Transferase(Phosphotransferase) domain 1"/>
    <property type="match status" value="1"/>
</dbReference>
<evidence type="ECO:0000313" key="3">
    <source>
        <dbReference type="Proteomes" id="UP000266673"/>
    </source>
</evidence>
<organism evidence="2 3">
    <name type="scientific">Gigaspora rosea</name>
    <dbReference type="NCBI Taxonomy" id="44941"/>
    <lineage>
        <taxon>Eukaryota</taxon>
        <taxon>Fungi</taxon>
        <taxon>Fungi incertae sedis</taxon>
        <taxon>Mucoromycota</taxon>
        <taxon>Glomeromycotina</taxon>
        <taxon>Glomeromycetes</taxon>
        <taxon>Diversisporales</taxon>
        <taxon>Gigasporaceae</taxon>
        <taxon>Gigaspora</taxon>
    </lineage>
</organism>
<dbReference type="GO" id="GO:0005524">
    <property type="term" value="F:ATP binding"/>
    <property type="evidence" value="ECO:0007669"/>
    <property type="project" value="InterPro"/>
</dbReference>
<keyword evidence="3" id="KW-1185">Reference proteome</keyword>
<dbReference type="OrthoDB" id="45365at2759"/>
<dbReference type="GO" id="GO:0004672">
    <property type="term" value="F:protein kinase activity"/>
    <property type="evidence" value="ECO:0007669"/>
    <property type="project" value="InterPro"/>
</dbReference>
<dbReference type="AlphaFoldDB" id="A0A397W433"/>
<evidence type="ECO:0000313" key="2">
    <source>
        <dbReference type="EMBL" id="RIB29444.1"/>
    </source>
</evidence>
<comment type="caution">
    <text evidence="2">The sequence shown here is derived from an EMBL/GenBank/DDBJ whole genome shotgun (WGS) entry which is preliminary data.</text>
</comment>
<sequence length="77" mass="9154">MDIWSLGCIIFELYTKTPLFYSEEVIDKLTKSFTRGELVDFPLNKIPDQQARNILSKMLVIIHLKEFRVNKFFILPF</sequence>
<feature type="domain" description="Protein kinase" evidence="1">
    <location>
        <begin position="1"/>
        <end position="77"/>
    </location>
</feature>
<dbReference type="InterPro" id="IPR011009">
    <property type="entry name" value="Kinase-like_dom_sf"/>
</dbReference>
<dbReference type="SUPFAM" id="SSF56112">
    <property type="entry name" value="Protein kinase-like (PK-like)"/>
    <property type="match status" value="1"/>
</dbReference>
<dbReference type="PROSITE" id="PS50011">
    <property type="entry name" value="PROTEIN_KINASE_DOM"/>
    <property type="match status" value="1"/>
</dbReference>